<dbReference type="AlphaFoldDB" id="K4QWH6"/>
<protein>
    <recommendedName>
        <fullName evidence="3">GntR family transcriptional regulator</fullName>
    </recommendedName>
</protein>
<sequence length="228" mass="25267">MGPIMARQGTGSVVRLPAAKRASPDARRRPTGLGPHIDIAFTHPTVTIDAFALTGESLDPHLRLSAERVREGIIRPESISVRVLLPRIDDEFRLATPVGDTRDPRPLDRLRAIRERHTTSIGHVLRELQAEGLVPSVSFACREIPVIPMQKLYLLNDSEVITGFYSVIRRPVLLDDDEQIEIYDVLGLAATLHHHSAAGEHPAPESVTAVARARRWFEHVWSNAALSS</sequence>
<reference evidence="1 2" key="1">
    <citation type="journal article" date="2012" name="J. Bacteriol.">
        <title>Genome sequence of the bacterium Streptomyces davawensis JCM 4913 and heterologous production of the unique antibiotic roseoflavin.</title>
        <authorList>
            <person name="Jankowitsch F."/>
            <person name="Schwarz J."/>
            <person name="Ruckert C."/>
            <person name="Gust B."/>
            <person name="Szczepanowski R."/>
            <person name="Blom J."/>
            <person name="Pelzer S."/>
            <person name="Kalinowski J."/>
            <person name="Mack M."/>
        </authorList>
    </citation>
    <scope>NUCLEOTIDE SEQUENCE [LARGE SCALE GENOMIC DNA]</scope>
    <source>
        <strain evidence="2">DSM 101723 / JCM 4913 / KCC S-0913 / 768</strain>
    </source>
</reference>
<dbReference type="KEGG" id="sdv:BN159_0989"/>
<dbReference type="HOGENOM" id="CLU_078241_0_0_11"/>
<evidence type="ECO:0008006" key="3">
    <source>
        <dbReference type="Google" id="ProtNLM"/>
    </source>
</evidence>
<evidence type="ECO:0000313" key="1">
    <source>
        <dbReference type="EMBL" id="CCK25368.1"/>
    </source>
</evidence>
<dbReference type="EMBL" id="HE971709">
    <property type="protein sequence ID" value="CCK25368.1"/>
    <property type="molecule type" value="Genomic_DNA"/>
</dbReference>
<organism evidence="1 2">
    <name type="scientific">Streptomyces davaonensis (strain DSM 101723 / JCM 4913 / KCC S-0913 / 768)</name>
    <dbReference type="NCBI Taxonomy" id="1214101"/>
    <lineage>
        <taxon>Bacteria</taxon>
        <taxon>Bacillati</taxon>
        <taxon>Actinomycetota</taxon>
        <taxon>Actinomycetes</taxon>
        <taxon>Kitasatosporales</taxon>
        <taxon>Streptomycetaceae</taxon>
        <taxon>Streptomyces</taxon>
    </lineage>
</organism>
<accession>K4QWH6</accession>
<dbReference type="Proteomes" id="UP000008043">
    <property type="component" value="Chromosome"/>
</dbReference>
<name>K4QWH6_STRDJ</name>
<dbReference type="eggNOG" id="COG2188">
    <property type="taxonomic scope" value="Bacteria"/>
</dbReference>
<dbReference type="PATRIC" id="fig|1214101.3.peg.1000"/>
<proteinExistence type="predicted"/>
<dbReference type="STRING" id="1214101.BN159_0989"/>
<evidence type="ECO:0000313" key="2">
    <source>
        <dbReference type="Proteomes" id="UP000008043"/>
    </source>
</evidence>
<gene>
    <name evidence="1" type="ORF">BN159_0989</name>
</gene>
<keyword evidence="2" id="KW-1185">Reference proteome</keyword>